<evidence type="ECO:0000256" key="2">
    <source>
        <dbReference type="ARBA" id="ARBA00010488"/>
    </source>
</evidence>
<evidence type="ECO:0000256" key="6">
    <source>
        <dbReference type="ARBA" id="ARBA00023136"/>
    </source>
</evidence>
<dbReference type="Proteomes" id="UP000636458">
    <property type="component" value="Unassembled WGS sequence"/>
</dbReference>
<evidence type="ECO:0000256" key="3">
    <source>
        <dbReference type="ARBA" id="ARBA00022475"/>
    </source>
</evidence>
<evidence type="ECO:0000313" key="9">
    <source>
        <dbReference type="EMBL" id="MBK4347884.1"/>
    </source>
</evidence>
<evidence type="ECO:0000313" key="10">
    <source>
        <dbReference type="Proteomes" id="UP000636458"/>
    </source>
</evidence>
<dbReference type="Gene3D" id="3.40.50.2000">
    <property type="entry name" value="Glycogen Phosphorylase B"/>
    <property type="match status" value="2"/>
</dbReference>
<evidence type="ECO:0000313" key="8">
    <source>
        <dbReference type="EMBL" id="MBK4346993.1"/>
    </source>
</evidence>
<comment type="similarity">
    <text evidence="2">Belongs to the CDP-glycerol glycerophosphotransferase family.</text>
</comment>
<dbReference type="GO" id="GO:0047355">
    <property type="term" value="F:CDP-glycerol glycerophosphotransferase activity"/>
    <property type="evidence" value="ECO:0007669"/>
    <property type="project" value="InterPro"/>
</dbReference>
<dbReference type="GO" id="GO:0005886">
    <property type="term" value="C:plasma membrane"/>
    <property type="evidence" value="ECO:0007669"/>
    <property type="project" value="UniProtKB-SubCell"/>
</dbReference>
<name>A0A934W434_9MICO</name>
<comment type="caution">
    <text evidence="9">The sequence shown here is derived from an EMBL/GenBank/DDBJ whole genome shotgun (WGS) entry which is preliminary data.</text>
</comment>
<evidence type="ECO:0000256" key="1">
    <source>
        <dbReference type="ARBA" id="ARBA00004202"/>
    </source>
</evidence>
<dbReference type="RefSeq" id="WP_200555267.1">
    <property type="nucleotide sequence ID" value="NZ_JAEPES010000001.1"/>
</dbReference>
<dbReference type="Pfam" id="PF04464">
    <property type="entry name" value="Glyphos_transf"/>
    <property type="match status" value="1"/>
</dbReference>
<dbReference type="PANTHER" id="PTHR37316">
    <property type="entry name" value="TEICHOIC ACID GLYCEROL-PHOSPHATE PRIMASE"/>
    <property type="match status" value="1"/>
</dbReference>
<dbReference type="AlphaFoldDB" id="A0A934W434"/>
<evidence type="ECO:0000256" key="4">
    <source>
        <dbReference type="ARBA" id="ARBA00022679"/>
    </source>
</evidence>
<dbReference type="InterPro" id="IPR043148">
    <property type="entry name" value="TagF_C"/>
</dbReference>
<organism evidence="9 10">
    <name type="scientific">Lacisediminihabitans changchengi</name>
    <dbReference type="NCBI Taxonomy" id="2787634"/>
    <lineage>
        <taxon>Bacteria</taxon>
        <taxon>Bacillati</taxon>
        <taxon>Actinomycetota</taxon>
        <taxon>Actinomycetes</taxon>
        <taxon>Micrococcales</taxon>
        <taxon>Microbacteriaceae</taxon>
        <taxon>Lacisediminihabitans</taxon>
    </lineage>
</organism>
<sequence>MLRRVRRAAQAELRAWAARAPLRPRTVMYESFAGNGVLDNPEAMFREIIRSPDLSDIRHIWVLAGAGHDEIRREFAHDRRVRFVKYRSGRYFRALATSGYLINNATFPIEFSKRPGQVYVNTWHGTPLKKMGYDMPGGAVDSANTVRNFVAADYLLSQNHFMTEQMYESAYKLRGAFRGRIVEEGYPRVDRQFLDRGCFLAAHARLEEAGIQLDGRNIVLYAPTWKGDSFANPEDDANALLATVSELQDRLGSSEYMVLLKTHQVVHRFAASQPELKSILVPNDIPTNTILGLASQLITDYSSIFFDFLATGLPIIFYTPDAAEYTGSRGTYFAPDELPGPVVSQLAQVADQIARSAGDGTPVVPHPNYEVWKERFVAREDGGASRRVVDVIFRGHTDLRRVFRISDDARTRVLLHLGGMRSNGITSSALNLLTAIDHDSVDVSIVIQRPRSADQRANQARIDPRIRQFHRSGGMNGHKLPHFRRETAERRGLPDLHHTVPGQAALWADEWRRTFGDMSFDVVADFSGYSSFWATLLLHSPGAERLIWLHNDMAAEEHRVIKGRRRMRRSLPAVFALYSQYDRLVSVSPSLAAVNRRSLERRYTLDPSVFVTSRNLIDSARILSMAADDLEQSVTTIDADGASHTPPWLGEFTRPRDGRWFVTVGRYSTEKNHARLIDSFAALHATAPEARLLIIGYGPLESALQKQIDHLGLSSSVFLVGHLANPVPVMAAADCFVLSSNYEGQPMVLLEAATLRLPIVSVRFASITDALPPGEIHIVDQDSAALALGMAEYLHGQVQPARLDARQYNALALAEFTDAMNITPVHFTAAA</sequence>
<dbReference type="InterPro" id="IPR001296">
    <property type="entry name" value="Glyco_trans_1"/>
</dbReference>
<keyword evidence="4" id="KW-0808">Transferase</keyword>
<keyword evidence="6" id="KW-0472">Membrane</keyword>
<dbReference type="PANTHER" id="PTHR37316:SF3">
    <property type="entry name" value="TEICHOIC ACID GLYCEROL-PHOSPHATE TRANSFERASE"/>
    <property type="match status" value="1"/>
</dbReference>
<keyword evidence="3" id="KW-1003">Cell membrane</keyword>
<dbReference type="EMBL" id="JAEPES010000001">
    <property type="protein sequence ID" value="MBK4346993.1"/>
    <property type="molecule type" value="Genomic_DNA"/>
</dbReference>
<dbReference type="GO" id="GO:0016757">
    <property type="term" value="F:glycosyltransferase activity"/>
    <property type="evidence" value="ECO:0007669"/>
    <property type="project" value="InterPro"/>
</dbReference>
<dbReference type="Pfam" id="PF00534">
    <property type="entry name" value="Glycos_transf_1"/>
    <property type="match status" value="1"/>
</dbReference>
<evidence type="ECO:0000256" key="5">
    <source>
        <dbReference type="ARBA" id="ARBA00022944"/>
    </source>
</evidence>
<protein>
    <submittedName>
        <fullName evidence="9">CDP-glycerol glycerophosphotransferase family protein</fullName>
    </submittedName>
</protein>
<dbReference type="Gene3D" id="3.40.50.12580">
    <property type="match status" value="1"/>
</dbReference>
<keyword evidence="10" id="KW-1185">Reference proteome</keyword>
<dbReference type="InterPro" id="IPR051612">
    <property type="entry name" value="Teichoic_Acid_Biosynth"/>
</dbReference>
<dbReference type="InterPro" id="IPR007554">
    <property type="entry name" value="Glycerophosphate_synth"/>
</dbReference>
<dbReference type="Gene3D" id="3.40.50.11820">
    <property type="match status" value="1"/>
</dbReference>
<dbReference type="EMBL" id="JAEPES010000003">
    <property type="protein sequence ID" value="MBK4347884.1"/>
    <property type="molecule type" value="Genomic_DNA"/>
</dbReference>
<dbReference type="SUPFAM" id="SSF53756">
    <property type="entry name" value="UDP-Glycosyltransferase/glycogen phosphorylase"/>
    <property type="match status" value="2"/>
</dbReference>
<dbReference type="GO" id="GO:0019350">
    <property type="term" value="P:teichoic acid biosynthetic process"/>
    <property type="evidence" value="ECO:0007669"/>
    <property type="project" value="UniProtKB-KW"/>
</dbReference>
<reference evidence="9" key="1">
    <citation type="submission" date="2021-01" db="EMBL/GenBank/DDBJ databases">
        <title>Lacisediminihabitans sp. nov. strain G11-30, isolated from Antarctic Soil.</title>
        <authorList>
            <person name="Li J."/>
        </authorList>
    </citation>
    <scope>NUCLEOTIDE SEQUENCE</scope>
    <source>
        <strain evidence="9">G11-30</strain>
    </source>
</reference>
<keyword evidence="5" id="KW-0777">Teichoic acid biosynthesis</keyword>
<evidence type="ECO:0000259" key="7">
    <source>
        <dbReference type="Pfam" id="PF00534"/>
    </source>
</evidence>
<gene>
    <name evidence="8" type="ORF">IV501_05045</name>
    <name evidence="9" type="ORF">IV501_09580</name>
</gene>
<dbReference type="CDD" id="cd03811">
    <property type="entry name" value="GT4_GT28_WabH-like"/>
    <property type="match status" value="1"/>
</dbReference>
<feature type="domain" description="Glycosyl transferase family 1" evidence="7">
    <location>
        <begin position="655"/>
        <end position="806"/>
    </location>
</feature>
<accession>A0A934W434</accession>
<comment type="subcellular location">
    <subcellularLocation>
        <location evidence="1">Cell membrane</location>
        <topology evidence="1">Peripheral membrane protein</topology>
    </subcellularLocation>
</comment>
<proteinExistence type="inferred from homology"/>
<dbReference type="InterPro" id="IPR043149">
    <property type="entry name" value="TagF_N"/>
</dbReference>